<dbReference type="HOGENOM" id="CLU_2272688_0_0_11"/>
<dbReference type="EMBL" id="JFBT01000001">
    <property type="protein sequence ID" value="EXG80023.1"/>
    <property type="molecule type" value="Genomic_DNA"/>
</dbReference>
<organism evidence="2 3">
    <name type="scientific">Cryptosporangium arvum DSM 44712</name>
    <dbReference type="NCBI Taxonomy" id="927661"/>
    <lineage>
        <taxon>Bacteria</taxon>
        <taxon>Bacillati</taxon>
        <taxon>Actinomycetota</taxon>
        <taxon>Actinomycetes</taxon>
        <taxon>Cryptosporangiales</taxon>
        <taxon>Cryptosporangiaceae</taxon>
        <taxon>Cryptosporangium</taxon>
    </lineage>
</organism>
<proteinExistence type="predicted"/>
<feature type="region of interest" description="Disordered" evidence="1">
    <location>
        <begin position="53"/>
        <end position="102"/>
    </location>
</feature>
<gene>
    <name evidence="2" type="ORF">CryarDRAFT_1082</name>
</gene>
<keyword evidence="3" id="KW-1185">Reference proteome</keyword>
<accession>A0A010YXU1</accession>
<dbReference type="RefSeq" id="WP_035848779.1">
    <property type="nucleotide sequence ID" value="NZ_KK073874.1"/>
</dbReference>
<sequence>MEIEQASAGEATEYAVVRKYSEAVRSLGEHLGIAPEAAQRALQEGRAADLLRRRRPGLRSVSEGVPETVQSRRRKLDEMQRTWRLEDLQRSARRPRPSPGEV</sequence>
<comment type="caution">
    <text evidence="2">The sequence shown here is derived from an EMBL/GenBank/DDBJ whole genome shotgun (WGS) entry which is preliminary data.</text>
</comment>
<evidence type="ECO:0000313" key="2">
    <source>
        <dbReference type="EMBL" id="EXG80023.1"/>
    </source>
</evidence>
<evidence type="ECO:0000256" key="1">
    <source>
        <dbReference type="SAM" id="MobiDB-lite"/>
    </source>
</evidence>
<dbReference type="Proteomes" id="UP000021053">
    <property type="component" value="Unassembled WGS sequence"/>
</dbReference>
<evidence type="ECO:0000313" key="3">
    <source>
        <dbReference type="Proteomes" id="UP000021053"/>
    </source>
</evidence>
<protein>
    <submittedName>
        <fullName evidence="2">Uncharacterized protein</fullName>
    </submittedName>
</protein>
<name>A0A010YXU1_9ACTN</name>
<reference evidence="2 3" key="1">
    <citation type="submission" date="2013-07" db="EMBL/GenBank/DDBJ databases">
        <authorList>
            <consortium name="DOE Joint Genome Institute"/>
            <person name="Eisen J."/>
            <person name="Huntemann M."/>
            <person name="Han J."/>
            <person name="Chen A."/>
            <person name="Kyrpides N."/>
            <person name="Mavromatis K."/>
            <person name="Markowitz V."/>
            <person name="Palaniappan K."/>
            <person name="Ivanova N."/>
            <person name="Schaumberg A."/>
            <person name="Pati A."/>
            <person name="Liolios K."/>
            <person name="Nordberg H.P."/>
            <person name="Cantor M.N."/>
            <person name="Hua S.X."/>
            <person name="Woyke T."/>
        </authorList>
    </citation>
    <scope>NUCLEOTIDE SEQUENCE [LARGE SCALE GENOMIC DNA]</scope>
    <source>
        <strain evidence="2 3">DSM 44712</strain>
    </source>
</reference>
<dbReference type="PATRIC" id="fig|927661.3.peg.1064"/>
<dbReference type="AlphaFoldDB" id="A0A010YXU1"/>
<feature type="compositionally biased region" description="Basic and acidic residues" evidence="1">
    <location>
        <begin position="75"/>
        <end position="90"/>
    </location>
</feature>